<keyword evidence="8" id="KW-1185">Reference proteome</keyword>
<dbReference type="Proteomes" id="UP000316008">
    <property type="component" value="Unassembled WGS sequence"/>
</dbReference>
<dbReference type="GO" id="GO:0005506">
    <property type="term" value="F:iron ion binding"/>
    <property type="evidence" value="ECO:0007669"/>
    <property type="project" value="InterPro"/>
</dbReference>
<evidence type="ECO:0000256" key="1">
    <source>
        <dbReference type="ARBA" id="ARBA00004370"/>
    </source>
</evidence>
<evidence type="ECO:0000256" key="4">
    <source>
        <dbReference type="ARBA" id="ARBA00023136"/>
    </source>
</evidence>
<proteinExistence type="predicted"/>
<evidence type="ECO:0000313" key="8">
    <source>
        <dbReference type="Proteomes" id="UP000316008"/>
    </source>
</evidence>
<evidence type="ECO:0000256" key="5">
    <source>
        <dbReference type="SAM" id="Phobius"/>
    </source>
</evidence>
<sequence>METFYSFWPKIAYYISLRYLLIAGGAYLVFYVLFRNQFFRQKIQLIFPKNKRVIMEILYSIQTTVIFATIFLLVVIVLRPYTNLYNEMNEYGLAYYIFTIPVMFVIHDTYFYWMHRAIHHPRLFKHIHFVHHQSTNPTPLAAYSFHFSESILEGMIIPLIAFTLPVHTSALVIFLLGQFIINVYGHLGFELFPPRFHKTLIGKWINTSVAHNQHHKHFNGNYGLYFLFWDRWMGTLRTDYDEQFDEVKNRKEMIHGKLQRNQ</sequence>
<dbReference type="InterPro" id="IPR050307">
    <property type="entry name" value="Sterol_Desaturase_Related"/>
</dbReference>
<reference evidence="7 8" key="1">
    <citation type="submission" date="2019-07" db="EMBL/GenBank/DDBJ databases">
        <authorList>
            <person name="Huq M.A."/>
        </authorList>
    </citation>
    <scope>NUCLEOTIDE SEQUENCE [LARGE SCALE GENOMIC DNA]</scope>
    <source>
        <strain evidence="7 8">MAH-3</strain>
    </source>
</reference>
<dbReference type="Pfam" id="PF04116">
    <property type="entry name" value="FA_hydroxylase"/>
    <property type="match status" value="1"/>
</dbReference>
<dbReference type="AlphaFoldDB" id="A0A556MYN9"/>
<feature type="transmembrane region" description="Helical" evidence="5">
    <location>
        <begin position="12"/>
        <end position="34"/>
    </location>
</feature>
<feature type="transmembrane region" description="Helical" evidence="5">
    <location>
        <begin position="93"/>
        <end position="113"/>
    </location>
</feature>
<evidence type="ECO:0000256" key="2">
    <source>
        <dbReference type="ARBA" id="ARBA00022692"/>
    </source>
</evidence>
<evidence type="ECO:0000313" key="7">
    <source>
        <dbReference type="EMBL" id="TSJ45032.1"/>
    </source>
</evidence>
<keyword evidence="3 5" id="KW-1133">Transmembrane helix</keyword>
<comment type="caution">
    <text evidence="7">The sequence shown here is derived from an EMBL/GenBank/DDBJ whole genome shotgun (WGS) entry which is preliminary data.</text>
</comment>
<dbReference type="PANTHER" id="PTHR11863">
    <property type="entry name" value="STEROL DESATURASE"/>
    <property type="match status" value="1"/>
</dbReference>
<dbReference type="InterPro" id="IPR006694">
    <property type="entry name" value="Fatty_acid_hydroxylase"/>
</dbReference>
<keyword evidence="4 5" id="KW-0472">Membrane</keyword>
<evidence type="ECO:0000259" key="6">
    <source>
        <dbReference type="Pfam" id="PF04116"/>
    </source>
</evidence>
<protein>
    <submittedName>
        <fullName evidence="7">Sterol desaturase family protein</fullName>
    </submittedName>
</protein>
<dbReference type="GO" id="GO:0016491">
    <property type="term" value="F:oxidoreductase activity"/>
    <property type="evidence" value="ECO:0007669"/>
    <property type="project" value="InterPro"/>
</dbReference>
<name>A0A556MYN9_9FLAO</name>
<keyword evidence="2 5" id="KW-0812">Transmembrane</keyword>
<feature type="transmembrane region" description="Helical" evidence="5">
    <location>
        <begin position="156"/>
        <end position="181"/>
    </location>
</feature>
<organism evidence="7 8">
    <name type="scientific">Fluviicola chungangensis</name>
    <dbReference type="NCBI Taxonomy" id="2597671"/>
    <lineage>
        <taxon>Bacteria</taxon>
        <taxon>Pseudomonadati</taxon>
        <taxon>Bacteroidota</taxon>
        <taxon>Flavobacteriia</taxon>
        <taxon>Flavobacteriales</taxon>
        <taxon>Crocinitomicaceae</taxon>
        <taxon>Fluviicola</taxon>
    </lineage>
</organism>
<accession>A0A556MYN9</accession>
<comment type="subcellular location">
    <subcellularLocation>
        <location evidence="1">Membrane</location>
    </subcellularLocation>
</comment>
<gene>
    <name evidence="7" type="ORF">FO442_10585</name>
</gene>
<feature type="domain" description="Fatty acid hydroxylase" evidence="6">
    <location>
        <begin position="101"/>
        <end position="235"/>
    </location>
</feature>
<evidence type="ECO:0000256" key="3">
    <source>
        <dbReference type="ARBA" id="ARBA00022989"/>
    </source>
</evidence>
<feature type="transmembrane region" description="Helical" evidence="5">
    <location>
        <begin position="57"/>
        <end position="81"/>
    </location>
</feature>
<dbReference type="GO" id="GO:0016020">
    <property type="term" value="C:membrane"/>
    <property type="evidence" value="ECO:0007669"/>
    <property type="project" value="UniProtKB-SubCell"/>
</dbReference>
<dbReference type="RefSeq" id="WP_144333151.1">
    <property type="nucleotide sequence ID" value="NZ_VLPL01000004.1"/>
</dbReference>
<dbReference type="OrthoDB" id="9770329at2"/>
<dbReference type="GO" id="GO:0008610">
    <property type="term" value="P:lipid biosynthetic process"/>
    <property type="evidence" value="ECO:0007669"/>
    <property type="project" value="InterPro"/>
</dbReference>
<dbReference type="EMBL" id="VLPL01000004">
    <property type="protein sequence ID" value="TSJ45032.1"/>
    <property type="molecule type" value="Genomic_DNA"/>
</dbReference>